<accession>A0A507AZE5</accession>
<proteinExistence type="predicted"/>
<dbReference type="AlphaFoldDB" id="A0A507AZE5"/>
<protein>
    <recommendedName>
        <fullName evidence="4">Nucleic acid-binding, OB-fold protein</fullName>
    </recommendedName>
</protein>
<gene>
    <name evidence="2" type="ORF">E0L32_001365</name>
</gene>
<dbReference type="RefSeq" id="XP_030991879.1">
    <property type="nucleotide sequence ID" value="XM_031135436.1"/>
</dbReference>
<dbReference type="Proteomes" id="UP000319257">
    <property type="component" value="Unassembled WGS sequence"/>
</dbReference>
<feature type="compositionally biased region" description="Low complexity" evidence="1">
    <location>
        <begin position="170"/>
        <end position="180"/>
    </location>
</feature>
<organism evidence="2 3">
    <name type="scientific">Thyridium curvatum</name>
    <dbReference type="NCBI Taxonomy" id="1093900"/>
    <lineage>
        <taxon>Eukaryota</taxon>
        <taxon>Fungi</taxon>
        <taxon>Dikarya</taxon>
        <taxon>Ascomycota</taxon>
        <taxon>Pezizomycotina</taxon>
        <taxon>Sordariomycetes</taxon>
        <taxon>Sordariomycetidae</taxon>
        <taxon>Thyridiales</taxon>
        <taxon>Thyridiaceae</taxon>
        <taxon>Thyridium</taxon>
    </lineage>
</organism>
<keyword evidence="3" id="KW-1185">Reference proteome</keyword>
<reference evidence="2 3" key="1">
    <citation type="submission" date="2019-06" db="EMBL/GenBank/DDBJ databases">
        <title>Draft genome sequence of the filamentous fungus Phialemoniopsis curvata isolated from diesel fuel.</title>
        <authorList>
            <person name="Varaljay V.A."/>
            <person name="Lyon W.J."/>
            <person name="Crouch A.L."/>
            <person name="Drake C.E."/>
            <person name="Hollomon J.M."/>
            <person name="Nadeau L.J."/>
            <person name="Nunn H.S."/>
            <person name="Stevenson B.S."/>
            <person name="Bojanowski C.L."/>
            <person name="Crookes-Goodson W.J."/>
        </authorList>
    </citation>
    <scope>NUCLEOTIDE SEQUENCE [LARGE SCALE GENOMIC DNA]</scope>
    <source>
        <strain evidence="2 3">D216</strain>
    </source>
</reference>
<dbReference type="GeneID" id="41968812"/>
<evidence type="ECO:0000313" key="3">
    <source>
        <dbReference type="Proteomes" id="UP000319257"/>
    </source>
</evidence>
<evidence type="ECO:0000313" key="2">
    <source>
        <dbReference type="EMBL" id="TPX10168.1"/>
    </source>
</evidence>
<evidence type="ECO:0008006" key="4">
    <source>
        <dbReference type="Google" id="ProtNLM"/>
    </source>
</evidence>
<dbReference type="EMBL" id="SKBQ01000005">
    <property type="protein sequence ID" value="TPX10168.1"/>
    <property type="molecule type" value="Genomic_DNA"/>
</dbReference>
<dbReference type="InterPro" id="IPR012340">
    <property type="entry name" value="NA-bd_OB-fold"/>
</dbReference>
<name>A0A507AZE5_9PEZI</name>
<dbReference type="InParanoid" id="A0A507AZE5"/>
<dbReference type="OrthoDB" id="5378679at2759"/>
<feature type="region of interest" description="Disordered" evidence="1">
    <location>
        <begin position="170"/>
        <end position="201"/>
    </location>
</feature>
<evidence type="ECO:0000256" key="1">
    <source>
        <dbReference type="SAM" id="MobiDB-lite"/>
    </source>
</evidence>
<feature type="region of interest" description="Disordered" evidence="1">
    <location>
        <begin position="369"/>
        <end position="393"/>
    </location>
</feature>
<sequence length="393" mass="41459">MAGKVVILTGAPESASLDWASPDLLSTFTGPIAEFAGLLAPAPTPTPDPSFRHAVWRSIPLERTRVPTGFSQQHDFASVGRFPTCNNFFFTPAAASSETTASAVSVSATGASHEPADKAPGGSADAVLSQFYEHSLAAHDDIPSSQLGLSSEESTTSFISASTSTSFRSTASIDASSTSAPVREPLAPHRGGGGQQHLSDLEDIPSAGYLDSISPQTVTANLIVGVISIASPRAVRTRWGSARSLVEVLVGDETRSGFAVTFWLAASSSSAGVGGETSALAGLRAQDVVLMHNVALHVFRGKVYGSSLRKGLTKVHLLYRTRLDDDDDVGGHYSSADLASARRGRAKIHPQLQKTAKVRDWVLKFVGQGDHPATKKRKHGTRAWDMPPPHDTQ</sequence>
<dbReference type="Gene3D" id="2.40.50.140">
    <property type="entry name" value="Nucleic acid-binding proteins"/>
    <property type="match status" value="1"/>
</dbReference>
<comment type="caution">
    <text evidence="2">The sequence shown here is derived from an EMBL/GenBank/DDBJ whole genome shotgun (WGS) entry which is preliminary data.</text>
</comment>